<evidence type="ECO:0000313" key="2">
    <source>
        <dbReference type="Proteomes" id="UP000789901"/>
    </source>
</evidence>
<accession>A0ABN7VKU8</accession>
<organism evidence="1 2">
    <name type="scientific">Gigaspora margarita</name>
    <dbReference type="NCBI Taxonomy" id="4874"/>
    <lineage>
        <taxon>Eukaryota</taxon>
        <taxon>Fungi</taxon>
        <taxon>Fungi incertae sedis</taxon>
        <taxon>Mucoromycota</taxon>
        <taxon>Glomeromycotina</taxon>
        <taxon>Glomeromycetes</taxon>
        <taxon>Diversisporales</taxon>
        <taxon>Gigasporaceae</taxon>
        <taxon>Gigaspora</taxon>
    </lineage>
</organism>
<dbReference type="Proteomes" id="UP000789901">
    <property type="component" value="Unassembled WGS sequence"/>
</dbReference>
<sequence length="122" mass="14064">MDFDDRNLEQFKKETLVIPNKKLPLFLKMTDEIDDKKNIFEEHLTDSKKATSTIETNLQITEVNNVSNLKLQYQKVDSDKRVESKIDIFAINEGSKIDNGKNNTLDIKWNLKSISGVSCQDN</sequence>
<keyword evidence="2" id="KW-1185">Reference proteome</keyword>
<protein>
    <submittedName>
        <fullName evidence="1">21156_t:CDS:1</fullName>
    </submittedName>
</protein>
<proteinExistence type="predicted"/>
<comment type="caution">
    <text evidence="1">The sequence shown here is derived from an EMBL/GenBank/DDBJ whole genome shotgun (WGS) entry which is preliminary data.</text>
</comment>
<name>A0ABN7VKU8_GIGMA</name>
<evidence type="ECO:0000313" key="1">
    <source>
        <dbReference type="EMBL" id="CAG8777665.1"/>
    </source>
</evidence>
<feature type="non-terminal residue" evidence="1">
    <location>
        <position position="1"/>
    </location>
</feature>
<gene>
    <name evidence="1" type="ORF">GMARGA_LOCUS19280</name>
</gene>
<dbReference type="EMBL" id="CAJVQB010015967">
    <property type="protein sequence ID" value="CAG8777665.1"/>
    <property type="molecule type" value="Genomic_DNA"/>
</dbReference>
<reference evidence="1 2" key="1">
    <citation type="submission" date="2021-06" db="EMBL/GenBank/DDBJ databases">
        <authorList>
            <person name="Kallberg Y."/>
            <person name="Tangrot J."/>
            <person name="Rosling A."/>
        </authorList>
    </citation>
    <scope>NUCLEOTIDE SEQUENCE [LARGE SCALE GENOMIC DNA]</scope>
    <source>
        <strain evidence="1 2">120-4 pot B 10/14</strain>
    </source>
</reference>